<feature type="transmembrane region" description="Helical" evidence="1">
    <location>
        <begin position="7"/>
        <end position="25"/>
    </location>
</feature>
<dbReference type="EMBL" id="JAGGLD010000001">
    <property type="protein sequence ID" value="MBP2000050.1"/>
    <property type="molecule type" value="Genomic_DNA"/>
</dbReference>
<evidence type="ECO:0000259" key="2">
    <source>
        <dbReference type="Pfam" id="PF02517"/>
    </source>
</evidence>
<feature type="domain" description="CAAX prenyl protease 2/Lysostaphin resistance protein A-like" evidence="2">
    <location>
        <begin position="135"/>
        <end position="217"/>
    </location>
</feature>
<feature type="transmembrane region" description="Helical" evidence="1">
    <location>
        <begin position="135"/>
        <end position="154"/>
    </location>
</feature>
<organism evidence="3 4">
    <name type="scientific">Paenibacillus shirakamiensis</name>
    <dbReference type="NCBI Taxonomy" id="1265935"/>
    <lineage>
        <taxon>Bacteria</taxon>
        <taxon>Bacillati</taxon>
        <taxon>Bacillota</taxon>
        <taxon>Bacilli</taxon>
        <taxon>Bacillales</taxon>
        <taxon>Paenibacillaceae</taxon>
        <taxon>Paenibacillus</taxon>
    </lineage>
</organism>
<protein>
    <submittedName>
        <fullName evidence="3">Membrane protease YdiL (CAAX protease family)</fullName>
    </submittedName>
</protein>
<dbReference type="InterPro" id="IPR003675">
    <property type="entry name" value="Rce1/LyrA-like_dom"/>
</dbReference>
<dbReference type="Pfam" id="PF02517">
    <property type="entry name" value="Rce1-like"/>
    <property type="match status" value="1"/>
</dbReference>
<keyword evidence="1" id="KW-1133">Transmembrane helix</keyword>
<dbReference type="Proteomes" id="UP001519288">
    <property type="component" value="Unassembled WGS sequence"/>
</dbReference>
<keyword evidence="1" id="KW-0472">Membrane</keyword>
<dbReference type="RefSeq" id="WP_209859774.1">
    <property type="nucleotide sequence ID" value="NZ_JAGGLD010000001.1"/>
</dbReference>
<feature type="transmembrane region" description="Helical" evidence="1">
    <location>
        <begin position="92"/>
        <end position="112"/>
    </location>
</feature>
<reference evidence="3 4" key="1">
    <citation type="submission" date="2021-03" db="EMBL/GenBank/DDBJ databases">
        <title>Genomic Encyclopedia of Type Strains, Phase IV (KMG-IV): sequencing the most valuable type-strain genomes for metagenomic binning, comparative biology and taxonomic classification.</title>
        <authorList>
            <person name="Goeker M."/>
        </authorList>
    </citation>
    <scope>NUCLEOTIDE SEQUENCE [LARGE SCALE GENOMIC DNA]</scope>
    <source>
        <strain evidence="3 4">DSM 26806</strain>
    </source>
</reference>
<feature type="transmembrane region" description="Helical" evidence="1">
    <location>
        <begin position="166"/>
        <end position="182"/>
    </location>
</feature>
<name>A0ABS4JG75_9BACL</name>
<sequence>MKKVGTMLGNIAMYFGVFYALLYLLRSTYNFEVTLSFAKFLSRNQAMFMAVLFTLITLVYLLIFRIKGWIWPHADNNLFRVAGFRRLSAPRVWLMVGMGLAGSLFSIGLIVIDDIAQLFPSVPALVDDLIKGDSAVYVIMGAGILGPTFEELLFRGLLFRELRKVMPVYVALVLQAAAYAYFQPSMALSVISIGSGIIYGSLYLRTRSLWAPILVQITAMSTIFLLKYAGFYAWYDKLNEGVLYFITAVCLMALIGGSIYVWRTSDQGHDWIRVAKARMADTPSAAPKGG</sequence>
<keyword evidence="3" id="KW-0378">Hydrolase</keyword>
<feature type="transmembrane region" description="Helical" evidence="1">
    <location>
        <begin position="45"/>
        <end position="63"/>
    </location>
</feature>
<feature type="transmembrane region" description="Helical" evidence="1">
    <location>
        <begin position="188"/>
        <end position="206"/>
    </location>
</feature>
<evidence type="ECO:0000313" key="3">
    <source>
        <dbReference type="EMBL" id="MBP2000050.1"/>
    </source>
</evidence>
<keyword evidence="4" id="KW-1185">Reference proteome</keyword>
<dbReference type="GO" id="GO:0006508">
    <property type="term" value="P:proteolysis"/>
    <property type="evidence" value="ECO:0007669"/>
    <property type="project" value="UniProtKB-KW"/>
</dbReference>
<feature type="transmembrane region" description="Helical" evidence="1">
    <location>
        <begin position="213"/>
        <end position="235"/>
    </location>
</feature>
<feature type="transmembrane region" description="Helical" evidence="1">
    <location>
        <begin position="241"/>
        <end position="262"/>
    </location>
</feature>
<comment type="caution">
    <text evidence="3">The sequence shown here is derived from an EMBL/GenBank/DDBJ whole genome shotgun (WGS) entry which is preliminary data.</text>
</comment>
<gene>
    <name evidence="3" type="ORF">J2Z69_001069</name>
</gene>
<keyword evidence="1" id="KW-0812">Transmembrane</keyword>
<proteinExistence type="predicted"/>
<accession>A0ABS4JG75</accession>
<keyword evidence="3" id="KW-0645">Protease</keyword>
<evidence type="ECO:0000256" key="1">
    <source>
        <dbReference type="SAM" id="Phobius"/>
    </source>
</evidence>
<evidence type="ECO:0000313" key="4">
    <source>
        <dbReference type="Proteomes" id="UP001519288"/>
    </source>
</evidence>
<dbReference type="GO" id="GO:0008233">
    <property type="term" value="F:peptidase activity"/>
    <property type="evidence" value="ECO:0007669"/>
    <property type="project" value="UniProtKB-KW"/>
</dbReference>